<name>A0A0C9V686_SPHS4</name>
<evidence type="ECO:0000313" key="1">
    <source>
        <dbReference type="EMBL" id="KIJ42439.1"/>
    </source>
</evidence>
<gene>
    <name evidence="1" type="ORF">M422DRAFT_31365</name>
</gene>
<dbReference type="HOGENOM" id="CLU_3093253_0_0_1"/>
<dbReference type="AlphaFoldDB" id="A0A0C9V686"/>
<dbReference type="Proteomes" id="UP000054279">
    <property type="component" value="Unassembled WGS sequence"/>
</dbReference>
<feature type="non-terminal residue" evidence="1">
    <location>
        <position position="1"/>
    </location>
</feature>
<proteinExistence type="predicted"/>
<organism evidence="1 2">
    <name type="scientific">Sphaerobolus stellatus (strain SS14)</name>
    <dbReference type="NCBI Taxonomy" id="990650"/>
    <lineage>
        <taxon>Eukaryota</taxon>
        <taxon>Fungi</taxon>
        <taxon>Dikarya</taxon>
        <taxon>Basidiomycota</taxon>
        <taxon>Agaricomycotina</taxon>
        <taxon>Agaricomycetes</taxon>
        <taxon>Phallomycetidae</taxon>
        <taxon>Geastrales</taxon>
        <taxon>Sphaerobolaceae</taxon>
        <taxon>Sphaerobolus</taxon>
    </lineage>
</organism>
<evidence type="ECO:0000313" key="2">
    <source>
        <dbReference type="Proteomes" id="UP000054279"/>
    </source>
</evidence>
<accession>A0A0C9V686</accession>
<sequence length="52" mass="5897">ISFYPSRIYPLQLNRKDSAVYQLQNIYSMLAIEPRPMGWHVNGTSVGKGGEL</sequence>
<keyword evidence="2" id="KW-1185">Reference proteome</keyword>
<dbReference type="EMBL" id="KN837130">
    <property type="protein sequence ID" value="KIJ42439.1"/>
    <property type="molecule type" value="Genomic_DNA"/>
</dbReference>
<reference evidence="1 2" key="1">
    <citation type="submission" date="2014-06" db="EMBL/GenBank/DDBJ databases">
        <title>Evolutionary Origins and Diversification of the Mycorrhizal Mutualists.</title>
        <authorList>
            <consortium name="DOE Joint Genome Institute"/>
            <consortium name="Mycorrhizal Genomics Consortium"/>
            <person name="Kohler A."/>
            <person name="Kuo A."/>
            <person name="Nagy L.G."/>
            <person name="Floudas D."/>
            <person name="Copeland A."/>
            <person name="Barry K.W."/>
            <person name="Cichocki N."/>
            <person name="Veneault-Fourrey C."/>
            <person name="LaButti K."/>
            <person name="Lindquist E.A."/>
            <person name="Lipzen A."/>
            <person name="Lundell T."/>
            <person name="Morin E."/>
            <person name="Murat C."/>
            <person name="Riley R."/>
            <person name="Ohm R."/>
            <person name="Sun H."/>
            <person name="Tunlid A."/>
            <person name="Henrissat B."/>
            <person name="Grigoriev I.V."/>
            <person name="Hibbett D.S."/>
            <person name="Martin F."/>
        </authorList>
    </citation>
    <scope>NUCLEOTIDE SEQUENCE [LARGE SCALE GENOMIC DNA]</scope>
    <source>
        <strain evidence="1 2">SS14</strain>
    </source>
</reference>
<protein>
    <submittedName>
        <fullName evidence="1">Uncharacterized protein</fullName>
    </submittedName>
</protein>